<dbReference type="GO" id="GO:0002376">
    <property type="term" value="P:immune system process"/>
    <property type="evidence" value="ECO:0007669"/>
    <property type="project" value="TreeGrafter"/>
</dbReference>
<keyword evidence="4" id="KW-0010">Activator</keyword>
<evidence type="ECO:0000313" key="9">
    <source>
        <dbReference type="Proteomes" id="UP000007303"/>
    </source>
</evidence>
<evidence type="ECO:0000313" key="8">
    <source>
        <dbReference type="Ensembl" id="ENSTNIP00000004386.1"/>
    </source>
</evidence>
<dbReference type="Proteomes" id="UP000007303">
    <property type="component" value="Unassembled WGS sequence"/>
</dbReference>
<keyword evidence="9" id="KW-1185">Reference proteome</keyword>
<dbReference type="GeneTree" id="ENSGT00940000159059"/>
<evidence type="ECO:0000259" key="7">
    <source>
        <dbReference type="PROSITE" id="PS51507"/>
    </source>
</evidence>
<dbReference type="GO" id="GO:0002320">
    <property type="term" value="P:lymphoid progenitor cell differentiation"/>
    <property type="evidence" value="ECO:0007669"/>
    <property type="project" value="Ensembl"/>
</dbReference>
<dbReference type="GO" id="GO:0000785">
    <property type="term" value="C:chromatin"/>
    <property type="evidence" value="ECO:0007669"/>
    <property type="project" value="Ensembl"/>
</dbReference>
<reference evidence="8" key="3">
    <citation type="submission" date="2025-09" db="UniProtKB">
        <authorList>
            <consortium name="Ensembl"/>
        </authorList>
    </citation>
    <scope>IDENTIFICATION</scope>
</reference>
<dbReference type="SUPFAM" id="SSF49879">
    <property type="entry name" value="SMAD/FHA domain"/>
    <property type="match status" value="1"/>
</dbReference>
<dbReference type="STRING" id="99883.ENSTNIP00000004386"/>
<evidence type="ECO:0000256" key="2">
    <source>
        <dbReference type="ARBA" id="ARBA00023015"/>
    </source>
</evidence>
<evidence type="ECO:0000256" key="1">
    <source>
        <dbReference type="ARBA" id="ARBA00004123"/>
    </source>
</evidence>
<dbReference type="Pfam" id="PF00605">
    <property type="entry name" value="IRF"/>
    <property type="match status" value="1"/>
</dbReference>
<dbReference type="InterPro" id="IPR008984">
    <property type="entry name" value="SMAD_FHA_dom_sf"/>
</dbReference>
<dbReference type="InterPro" id="IPR001346">
    <property type="entry name" value="Interferon_reg_fact_DNA-bd_dom"/>
</dbReference>
<dbReference type="InterPro" id="IPR019471">
    <property type="entry name" value="Interferon_reg_factor-3"/>
</dbReference>
<feature type="domain" description="IRF tryptophan pentad repeat" evidence="7">
    <location>
        <begin position="15"/>
        <end position="123"/>
    </location>
</feature>
<dbReference type="GO" id="GO:0097535">
    <property type="term" value="P:lymphoid lineage cell migration into thymus"/>
    <property type="evidence" value="ECO:0007669"/>
    <property type="project" value="Ensembl"/>
</dbReference>
<keyword evidence="5" id="KW-0804">Transcription</keyword>
<dbReference type="GO" id="GO:0005634">
    <property type="term" value="C:nucleus"/>
    <property type="evidence" value="ECO:0007669"/>
    <property type="project" value="UniProtKB-SubCell"/>
</dbReference>
<dbReference type="GO" id="GO:0001227">
    <property type="term" value="F:DNA-binding transcription repressor activity, RNA polymerase II-specific"/>
    <property type="evidence" value="ECO:0007669"/>
    <property type="project" value="Ensembl"/>
</dbReference>
<proteinExistence type="predicted"/>
<keyword evidence="3" id="KW-0238">DNA-binding</keyword>
<dbReference type="OMA" id="AKQLYYF"/>
<name>H3C814_TETNG</name>
<dbReference type="PANTHER" id="PTHR11949">
    <property type="entry name" value="INTERFERON REGULATORY FACTOR"/>
    <property type="match status" value="1"/>
</dbReference>
<dbReference type="InParanoid" id="H3C814"/>
<dbReference type="AlphaFoldDB" id="H3C814"/>
<keyword evidence="6" id="KW-0539">Nucleus</keyword>
<accession>H3C814</accession>
<evidence type="ECO:0000256" key="5">
    <source>
        <dbReference type="ARBA" id="ARBA00023163"/>
    </source>
</evidence>
<dbReference type="SMART" id="SM00348">
    <property type="entry name" value="IRF"/>
    <property type="match status" value="1"/>
</dbReference>
<dbReference type="SMART" id="SM01243">
    <property type="entry name" value="IRF-3"/>
    <property type="match status" value="1"/>
</dbReference>
<protein>
    <submittedName>
        <fullName evidence="8">Interferon regulatory factor 4a</fullName>
    </submittedName>
</protein>
<dbReference type="PANTHER" id="PTHR11949:SF6">
    <property type="entry name" value="INTERFERON REGULATORY FACTOR 4"/>
    <property type="match status" value="1"/>
</dbReference>
<dbReference type="Gene3D" id="2.60.200.10">
    <property type="match status" value="1"/>
</dbReference>
<reference evidence="9" key="1">
    <citation type="journal article" date="2004" name="Nature">
        <title>Genome duplication in the teleost fish Tetraodon nigroviridis reveals the early vertebrate proto-karyotype.</title>
        <authorList>
            <person name="Jaillon O."/>
            <person name="Aury J.-M."/>
            <person name="Brunet F."/>
            <person name="Petit J.-L."/>
            <person name="Stange-Thomann N."/>
            <person name="Mauceli E."/>
            <person name="Bouneau L."/>
            <person name="Fischer C."/>
            <person name="Ozouf-Costaz C."/>
            <person name="Bernot A."/>
            <person name="Nicaud S."/>
            <person name="Jaffe D."/>
            <person name="Fisher S."/>
            <person name="Lutfalla G."/>
            <person name="Dossat C."/>
            <person name="Segurens B."/>
            <person name="Dasilva C."/>
            <person name="Salanoubat M."/>
            <person name="Levy M."/>
            <person name="Boudet N."/>
            <person name="Castellano S."/>
            <person name="Anthouard V."/>
            <person name="Jubin C."/>
            <person name="Castelli V."/>
            <person name="Katinka M."/>
            <person name="Vacherie B."/>
            <person name="Biemont C."/>
            <person name="Skalli Z."/>
            <person name="Cattolico L."/>
            <person name="Poulain J."/>
            <person name="De Berardinis V."/>
            <person name="Cruaud C."/>
            <person name="Duprat S."/>
            <person name="Brottier P."/>
            <person name="Coutanceau J.-P."/>
            <person name="Gouzy J."/>
            <person name="Parra G."/>
            <person name="Lardier G."/>
            <person name="Chapple C."/>
            <person name="McKernan K.J."/>
            <person name="McEwan P."/>
            <person name="Bosak S."/>
            <person name="Kellis M."/>
            <person name="Volff J.-N."/>
            <person name="Guigo R."/>
            <person name="Zody M.C."/>
            <person name="Mesirov J."/>
            <person name="Lindblad-Toh K."/>
            <person name="Birren B."/>
            <person name="Nusbaum C."/>
            <person name="Kahn D."/>
            <person name="Robinson-Rechavi M."/>
            <person name="Laudet V."/>
            <person name="Schachter V."/>
            <person name="Quetier F."/>
            <person name="Saurin W."/>
            <person name="Scarpelli C."/>
            <person name="Wincker P."/>
            <person name="Lander E.S."/>
            <person name="Weissenbach J."/>
            <person name="Roest Crollius H."/>
        </authorList>
    </citation>
    <scope>NUCLEOTIDE SEQUENCE [LARGE SCALE GENOMIC DNA]</scope>
</reference>
<keyword evidence="2" id="KW-0805">Transcription regulation</keyword>
<dbReference type="Pfam" id="PF10401">
    <property type="entry name" value="IRF-3"/>
    <property type="match status" value="1"/>
</dbReference>
<evidence type="ECO:0000256" key="3">
    <source>
        <dbReference type="ARBA" id="ARBA00023125"/>
    </source>
</evidence>
<dbReference type="Ensembl" id="ENSTNIT00000004525.1">
    <property type="protein sequence ID" value="ENSTNIP00000004386.1"/>
    <property type="gene ID" value="ENSTNIG00000005370.1"/>
</dbReference>
<comment type="subcellular location">
    <subcellularLocation>
        <location evidence="1">Nucleus</location>
    </subcellularLocation>
</comment>
<evidence type="ECO:0000256" key="4">
    <source>
        <dbReference type="ARBA" id="ARBA00023159"/>
    </source>
</evidence>
<dbReference type="PROSITE" id="PS51507">
    <property type="entry name" value="IRF_2"/>
    <property type="match status" value="1"/>
</dbReference>
<dbReference type="PRINTS" id="PR00267">
    <property type="entry name" value="INTFRNREGFCT"/>
</dbReference>
<dbReference type="SUPFAM" id="SSF46785">
    <property type="entry name" value="Winged helix' DNA-binding domain"/>
    <property type="match status" value="1"/>
</dbReference>
<dbReference type="PROSITE" id="PS00601">
    <property type="entry name" value="IRF_1"/>
    <property type="match status" value="1"/>
</dbReference>
<dbReference type="InterPro" id="IPR036390">
    <property type="entry name" value="WH_DNA-bd_sf"/>
</dbReference>
<dbReference type="CDD" id="cd00103">
    <property type="entry name" value="IRF"/>
    <property type="match status" value="1"/>
</dbReference>
<reference evidence="8" key="2">
    <citation type="submission" date="2025-08" db="UniProtKB">
        <authorList>
            <consortium name="Ensembl"/>
        </authorList>
    </citation>
    <scope>IDENTIFICATION</scope>
</reference>
<dbReference type="GO" id="GO:0000978">
    <property type="term" value="F:RNA polymerase II cis-regulatory region sequence-specific DNA binding"/>
    <property type="evidence" value="ECO:0007669"/>
    <property type="project" value="TreeGrafter"/>
</dbReference>
<dbReference type="GO" id="GO:0001228">
    <property type="term" value="F:DNA-binding transcription activator activity, RNA polymerase II-specific"/>
    <property type="evidence" value="ECO:0007669"/>
    <property type="project" value="Ensembl"/>
</dbReference>
<dbReference type="InterPro" id="IPR019817">
    <property type="entry name" value="Interferon_reg_fac_CS"/>
</dbReference>
<dbReference type="Gene3D" id="1.10.10.10">
    <property type="entry name" value="Winged helix-like DNA-binding domain superfamily/Winged helix DNA-binding domain"/>
    <property type="match status" value="1"/>
</dbReference>
<dbReference type="InterPro" id="IPR017855">
    <property type="entry name" value="SMAD-like_dom_sf"/>
</dbReference>
<sequence>MSLDEDSGVSGSCGNGKLRQWLIDQIDSRKYPGLIWENAEKSIFRVPWKHAGKQDYNREEDAALFKAWAMFKGKYKEGVDKPDPPTWKTRLRCALNKSNDFDELVERSQLDISEPYKVYRIIPEETKKGVKMNIMKDTQSHISSLSYITPYTSLHTQNQVPGYMLSQDRRNWRDYSPPEQHSHVPHGQCHYLPPFSRPWSTLQAENGFQLSFHTYFAESQSSVYTMDPSGALTDLDFSLHVSLYYRETLVKEVTTTSPEGCRISSPCQADRFHSRAEVILFPHPYPEYLRKGAEMLPNVLERGVLLWMTAEGLFAKCLCQGPVCWEGPTAAYSDKPNKLEKEQPCKVFDTQQFFVELQDFAHNGRHLPRHQVVLCFGDAYPNPEQPKKSITAQVEPMFARKLVYYYQQSDGLHLHSYD</sequence>
<dbReference type="FunFam" id="1.10.10.10:FF:000041">
    <property type="entry name" value="Interferon regulatory factor 4"/>
    <property type="match status" value="1"/>
</dbReference>
<organism evidence="8 9">
    <name type="scientific">Tetraodon nigroviridis</name>
    <name type="common">Spotted green pufferfish</name>
    <name type="synonym">Chelonodon nigroviridis</name>
    <dbReference type="NCBI Taxonomy" id="99883"/>
    <lineage>
        <taxon>Eukaryota</taxon>
        <taxon>Metazoa</taxon>
        <taxon>Chordata</taxon>
        <taxon>Craniata</taxon>
        <taxon>Vertebrata</taxon>
        <taxon>Euteleostomi</taxon>
        <taxon>Actinopterygii</taxon>
        <taxon>Neopterygii</taxon>
        <taxon>Teleostei</taxon>
        <taxon>Neoteleostei</taxon>
        <taxon>Acanthomorphata</taxon>
        <taxon>Eupercaria</taxon>
        <taxon>Tetraodontiformes</taxon>
        <taxon>Tetradontoidea</taxon>
        <taxon>Tetraodontidae</taxon>
        <taxon>Tetraodon</taxon>
    </lineage>
</organism>
<dbReference type="GO" id="GO:0045638">
    <property type="term" value="P:negative regulation of myeloid cell differentiation"/>
    <property type="evidence" value="ECO:0007669"/>
    <property type="project" value="Ensembl"/>
</dbReference>
<evidence type="ECO:0000256" key="6">
    <source>
        <dbReference type="ARBA" id="ARBA00023242"/>
    </source>
</evidence>
<dbReference type="InterPro" id="IPR036388">
    <property type="entry name" value="WH-like_DNA-bd_sf"/>
</dbReference>